<organism evidence="1 2">
    <name type="scientific">Aliikangiella coralliicola</name>
    <dbReference type="NCBI Taxonomy" id="2592383"/>
    <lineage>
        <taxon>Bacteria</taxon>
        <taxon>Pseudomonadati</taxon>
        <taxon>Pseudomonadota</taxon>
        <taxon>Gammaproteobacteria</taxon>
        <taxon>Oceanospirillales</taxon>
        <taxon>Pleioneaceae</taxon>
        <taxon>Aliikangiella</taxon>
    </lineage>
</organism>
<dbReference type="InterPro" id="IPR026003">
    <property type="entry name" value="Cohesin_HEAT"/>
</dbReference>
<dbReference type="Proteomes" id="UP000315439">
    <property type="component" value="Unassembled WGS sequence"/>
</dbReference>
<dbReference type="EMBL" id="VIKS01000001">
    <property type="protein sequence ID" value="TQV89316.1"/>
    <property type="molecule type" value="Genomic_DNA"/>
</dbReference>
<comment type="caution">
    <text evidence="1">The sequence shown here is derived from an EMBL/GenBank/DDBJ whole genome shotgun (WGS) entry which is preliminary data.</text>
</comment>
<dbReference type="PANTHER" id="PTHR12697:SF5">
    <property type="entry name" value="DEOXYHYPUSINE HYDROXYLASE"/>
    <property type="match status" value="1"/>
</dbReference>
<name>A0A545UIM2_9GAMM</name>
<dbReference type="SUPFAM" id="SSF48371">
    <property type="entry name" value="ARM repeat"/>
    <property type="match status" value="2"/>
</dbReference>
<dbReference type="GO" id="GO:0016491">
    <property type="term" value="F:oxidoreductase activity"/>
    <property type="evidence" value="ECO:0007669"/>
    <property type="project" value="TreeGrafter"/>
</dbReference>
<evidence type="ECO:0000313" key="1">
    <source>
        <dbReference type="EMBL" id="TQV89316.1"/>
    </source>
</evidence>
<dbReference type="InterPro" id="IPR011989">
    <property type="entry name" value="ARM-like"/>
</dbReference>
<dbReference type="InterPro" id="IPR016024">
    <property type="entry name" value="ARM-type_fold"/>
</dbReference>
<dbReference type="PANTHER" id="PTHR12697">
    <property type="entry name" value="PBS LYASE HEAT-LIKE PROTEIN"/>
    <property type="match status" value="1"/>
</dbReference>
<dbReference type="AlphaFoldDB" id="A0A545UIM2"/>
<gene>
    <name evidence="1" type="ORF">FLL46_00065</name>
</gene>
<protein>
    <submittedName>
        <fullName evidence="1">HEAT repeat domain-containing protein</fullName>
    </submittedName>
</protein>
<dbReference type="Gene3D" id="1.25.10.10">
    <property type="entry name" value="Leucine-rich Repeat Variant"/>
    <property type="match status" value="2"/>
</dbReference>
<dbReference type="Pfam" id="PF12765">
    <property type="entry name" value="Cohesin_HEAT"/>
    <property type="match status" value="1"/>
</dbReference>
<keyword evidence="2" id="KW-1185">Reference proteome</keyword>
<dbReference type="OrthoDB" id="6534366at2"/>
<evidence type="ECO:0000313" key="2">
    <source>
        <dbReference type="Proteomes" id="UP000315439"/>
    </source>
</evidence>
<accession>A0A545UIM2</accession>
<reference evidence="1 2" key="1">
    <citation type="submission" date="2019-07" db="EMBL/GenBank/DDBJ databases">
        <title>Draft genome for Aliikangiella sp. M105.</title>
        <authorList>
            <person name="Wang G."/>
        </authorList>
    </citation>
    <scope>NUCLEOTIDE SEQUENCE [LARGE SCALE GENOMIC DNA]</scope>
    <source>
        <strain evidence="1 2">M105</strain>
    </source>
</reference>
<sequence>MIARNVYHKSIIMTLFEGTKLNFDLNHLIELSQHRSGYTRELAVKRLENLNDPKAIPALIERMNDWVLQVRQAAKKAFLNLLVPECTAELVSALPQIYHLKSCKRLKSTPIIKAVETFFSKKADRKLLESGILHKRCNIAILCTKIIITYKIFPASQIVHLCQQSKHNIVRLKAAELLQRISSPLNVRLISAALNDKFTPVRKKAIQLILDKGDTEYAVSVAKNSLTDHSSTVRMLAVNYLKKTSFNVEGYYLSSIDNATVPKLKCALWAIGFLSLKSYNNKIALYLDSEFPSIRKQPLRSLYQLDEENIKQILIERLKDNSLGVRQAAVRLLAQISYLLDYKDFQGGFKQVSNKGSYSSLLRVGRNMNKWDRITLLLALASNIKQSQKTESTYLEKEISIWYKNFNRSGVQPTSQQLASIKDNLVEAKVYLFHHEINSIYSVLIHTFKTYHIKHN</sequence>
<proteinExistence type="predicted"/>